<dbReference type="Pfam" id="PF05368">
    <property type="entry name" value="NmrA"/>
    <property type="match status" value="1"/>
</dbReference>
<dbReference type="AlphaFoldDB" id="A0A7W7FK07"/>
<organism evidence="2 3">
    <name type="scientific">Microbacterium marinum</name>
    <dbReference type="NCBI Taxonomy" id="421115"/>
    <lineage>
        <taxon>Bacteria</taxon>
        <taxon>Bacillati</taxon>
        <taxon>Actinomycetota</taxon>
        <taxon>Actinomycetes</taxon>
        <taxon>Micrococcales</taxon>
        <taxon>Microbacteriaceae</taxon>
        <taxon>Microbacterium</taxon>
    </lineage>
</organism>
<dbReference type="InterPro" id="IPR008030">
    <property type="entry name" value="NmrA-like"/>
</dbReference>
<accession>A0A7W7FK07</accession>
<evidence type="ECO:0000313" key="2">
    <source>
        <dbReference type="EMBL" id="MBB4667940.1"/>
    </source>
</evidence>
<dbReference type="PANTHER" id="PTHR47129:SF1">
    <property type="entry name" value="NMRA-LIKE DOMAIN-CONTAINING PROTEIN"/>
    <property type="match status" value="1"/>
</dbReference>
<dbReference type="Gene3D" id="3.90.25.10">
    <property type="entry name" value="UDP-galactose 4-epimerase, domain 1"/>
    <property type="match status" value="1"/>
</dbReference>
<dbReference type="PANTHER" id="PTHR47129">
    <property type="entry name" value="QUINONE OXIDOREDUCTASE 2"/>
    <property type="match status" value="1"/>
</dbReference>
<dbReference type="GO" id="GO:0003955">
    <property type="term" value="F:NAD(P)H dehydrogenase (quinone) activity"/>
    <property type="evidence" value="ECO:0007669"/>
    <property type="project" value="UniProtKB-EC"/>
</dbReference>
<evidence type="ECO:0000313" key="3">
    <source>
        <dbReference type="Proteomes" id="UP000573729"/>
    </source>
</evidence>
<name>A0A7W7FK07_9MICO</name>
<gene>
    <name evidence="2" type="ORF">BKA24_002649</name>
</gene>
<dbReference type="CDD" id="cd05269">
    <property type="entry name" value="TMR_SDR_a"/>
    <property type="match status" value="1"/>
</dbReference>
<dbReference type="EC" id="1.6.5.2" evidence="2"/>
<dbReference type="InterPro" id="IPR036291">
    <property type="entry name" value="NAD(P)-bd_dom_sf"/>
</dbReference>
<proteinExistence type="predicted"/>
<evidence type="ECO:0000259" key="1">
    <source>
        <dbReference type="Pfam" id="PF05368"/>
    </source>
</evidence>
<dbReference type="Proteomes" id="UP000573729">
    <property type="component" value="Unassembled WGS sequence"/>
</dbReference>
<comment type="caution">
    <text evidence="2">The sequence shown here is derived from an EMBL/GenBank/DDBJ whole genome shotgun (WGS) entry which is preliminary data.</text>
</comment>
<reference evidence="2 3" key="1">
    <citation type="submission" date="2020-08" db="EMBL/GenBank/DDBJ databases">
        <title>Sequencing the genomes of 1000 actinobacteria strains.</title>
        <authorList>
            <person name="Klenk H.-P."/>
        </authorList>
    </citation>
    <scope>NUCLEOTIDE SEQUENCE [LARGE SCALE GENOMIC DNA]</scope>
    <source>
        <strain evidence="2 3">DSM 24947</strain>
    </source>
</reference>
<keyword evidence="3" id="KW-1185">Reference proteome</keyword>
<dbReference type="SUPFAM" id="SSF51735">
    <property type="entry name" value="NAD(P)-binding Rossmann-fold domains"/>
    <property type="match status" value="1"/>
</dbReference>
<protein>
    <submittedName>
        <fullName evidence="2">NAD(P)H dehydrogenase (Quinone)</fullName>
        <ecNumber evidence="2">1.6.5.2</ecNumber>
    </submittedName>
</protein>
<feature type="domain" description="NmrA-like" evidence="1">
    <location>
        <begin position="2"/>
        <end position="231"/>
    </location>
</feature>
<keyword evidence="2" id="KW-0560">Oxidoreductase</keyword>
<dbReference type="RefSeq" id="WP_184219117.1">
    <property type="nucleotide sequence ID" value="NZ_JACHMD010000001.1"/>
</dbReference>
<dbReference type="InterPro" id="IPR052718">
    <property type="entry name" value="NmrA-type_oxidoreductase"/>
</dbReference>
<dbReference type="Gene3D" id="3.40.50.720">
    <property type="entry name" value="NAD(P)-binding Rossmann-like Domain"/>
    <property type="match status" value="1"/>
</dbReference>
<sequence>MTILVTAAGGHLGHLVVDALLRRGARPEDIVAGARTPEKASDLAARGVRVTALDYNDPSSVAAALQGVDSVLLVSGSDPGARFEQHRTVIDAVQAAGVAKLVYTSLAHTDTIDFVLAPDHSATEREIADRGIPAVILRNNWYIENYVADAATAGATGALAAAVGDARVAAASRADYAEAAAVVLLEDGHVGRTYELSGDIAVSYAEIADALGSALGRDVAYVPVSRAQLEEALTAAGLDAGTIGFVAEMQAGIGRGVLADADPTLARLIGRPTTPFAEGIRAALSA</sequence>
<dbReference type="EMBL" id="JACHMD010000001">
    <property type="protein sequence ID" value="MBB4667940.1"/>
    <property type="molecule type" value="Genomic_DNA"/>
</dbReference>